<gene>
    <name evidence="2" type="ORF">ENUP19_0257G0005</name>
</gene>
<proteinExistence type="predicted"/>
<evidence type="ECO:0000313" key="3">
    <source>
        <dbReference type="Proteomes" id="UP001628156"/>
    </source>
</evidence>
<keyword evidence="1" id="KW-0472">Membrane</keyword>
<reference evidence="2 3" key="1">
    <citation type="journal article" date="2019" name="PLoS Negl. Trop. Dis.">
        <title>Whole genome sequencing of Entamoeba nuttalli reveals mammalian host-related molecular signatures and a novel octapeptide-repeat surface protein.</title>
        <authorList>
            <person name="Tanaka M."/>
            <person name="Makiuchi T."/>
            <person name="Komiyama T."/>
            <person name="Shiina T."/>
            <person name="Osaki K."/>
            <person name="Tachibana H."/>
        </authorList>
    </citation>
    <scope>NUCLEOTIDE SEQUENCE [LARGE SCALE GENOMIC DNA]</scope>
    <source>
        <strain evidence="2 3">P19-061405</strain>
    </source>
</reference>
<evidence type="ECO:0000313" key="2">
    <source>
        <dbReference type="EMBL" id="GAB1225580.1"/>
    </source>
</evidence>
<keyword evidence="1" id="KW-1133">Transmembrane helix</keyword>
<accession>A0ABQ0DRY0</accession>
<keyword evidence="1" id="KW-0812">Transmembrane</keyword>
<name>A0ABQ0DRY0_9EUKA</name>
<feature type="transmembrane region" description="Helical" evidence="1">
    <location>
        <begin position="12"/>
        <end position="29"/>
    </location>
</feature>
<dbReference type="EMBL" id="BAAFRS010000257">
    <property type="protein sequence ID" value="GAB1225580.1"/>
    <property type="molecule type" value="Genomic_DNA"/>
</dbReference>
<keyword evidence="3" id="KW-1185">Reference proteome</keyword>
<evidence type="ECO:0000256" key="1">
    <source>
        <dbReference type="SAM" id="Phobius"/>
    </source>
</evidence>
<comment type="caution">
    <text evidence="2">The sequence shown here is derived from an EMBL/GenBank/DDBJ whole genome shotgun (WGS) entry which is preliminary data.</text>
</comment>
<dbReference type="Proteomes" id="UP001628156">
    <property type="component" value="Unassembled WGS sequence"/>
</dbReference>
<sequence>MVGRVGHIGKIIWLLYGFLFITFFLIYSSKPKELTKFYPQFSYNRLLAQPKVFDIERSSVPLIELNELEFSNECNAIFIGKPESPRDLILFSYQELQRKDKTNEKYLNDIENEMNLMRKVLPKVTAKVLVIGRINEDFVRIMNQYEIEIITTTKYNDTWNADNARNIWAYEYLKDLPNEYDRVFLSDIHNVVLLNDIFKTVDGSKLYLMLEDPGKGYYHLDLIDHYSWISNFLTKSEAFYIDQQQPPFINNKLILGSYNDILEFLEFFSETFNLEYKQKENYDLVLINVLYFKNYFQYFPIQIENCTQRMCSNPSKYSFQMKKVLLNSGCSPILIYRRNNGGIVY</sequence>
<organism evidence="2 3">
    <name type="scientific">Entamoeba nuttalli</name>
    <dbReference type="NCBI Taxonomy" id="412467"/>
    <lineage>
        <taxon>Eukaryota</taxon>
        <taxon>Amoebozoa</taxon>
        <taxon>Evosea</taxon>
        <taxon>Archamoebae</taxon>
        <taxon>Mastigamoebida</taxon>
        <taxon>Entamoebidae</taxon>
        <taxon>Entamoeba</taxon>
    </lineage>
</organism>
<protein>
    <submittedName>
        <fullName evidence="2">Uncharacterized protein</fullName>
    </submittedName>
</protein>